<keyword evidence="4" id="KW-0805">Transcription regulation</keyword>
<dbReference type="SMART" id="SM00648">
    <property type="entry name" value="SWAP"/>
    <property type="match status" value="2"/>
</dbReference>
<feature type="region of interest" description="Disordered" evidence="8">
    <location>
        <begin position="731"/>
        <end position="860"/>
    </location>
</feature>
<feature type="compositionally biased region" description="Polar residues" evidence="8">
    <location>
        <begin position="626"/>
        <end position="635"/>
    </location>
</feature>
<dbReference type="PROSITE" id="PS50128">
    <property type="entry name" value="SURP"/>
    <property type="match status" value="2"/>
</dbReference>
<evidence type="ECO:0000256" key="3">
    <source>
        <dbReference type="ARBA" id="ARBA00022884"/>
    </source>
</evidence>
<evidence type="ECO:0000256" key="1">
    <source>
        <dbReference type="ARBA" id="ARBA00022664"/>
    </source>
</evidence>
<keyword evidence="5" id="KW-0804">Transcription</keyword>
<dbReference type="Proteomes" id="UP001153712">
    <property type="component" value="Chromosome 2"/>
</dbReference>
<dbReference type="GO" id="GO:0003723">
    <property type="term" value="F:RNA binding"/>
    <property type="evidence" value="ECO:0007669"/>
    <property type="project" value="UniProtKB-KW"/>
</dbReference>
<dbReference type="InterPro" id="IPR035967">
    <property type="entry name" value="SWAP/Surp_sf"/>
</dbReference>
<evidence type="ECO:0000259" key="9">
    <source>
        <dbReference type="PROSITE" id="PS50128"/>
    </source>
</evidence>
<proteinExistence type="predicted"/>
<keyword evidence="1" id="KW-0507">mRNA processing</keyword>
<organism evidence="10 11">
    <name type="scientific">Phyllotreta striolata</name>
    <name type="common">Striped flea beetle</name>
    <name type="synonym">Crioceris striolata</name>
    <dbReference type="NCBI Taxonomy" id="444603"/>
    <lineage>
        <taxon>Eukaryota</taxon>
        <taxon>Metazoa</taxon>
        <taxon>Ecdysozoa</taxon>
        <taxon>Arthropoda</taxon>
        <taxon>Hexapoda</taxon>
        <taxon>Insecta</taxon>
        <taxon>Pterygota</taxon>
        <taxon>Neoptera</taxon>
        <taxon>Endopterygota</taxon>
        <taxon>Coleoptera</taxon>
        <taxon>Polyphaga</taxon>
        <taxon>Cucujiformia</taxon>
        <taxon>Chrysomeloidea</taxon>
        <taxon>Chrysomelidae</taxon>
        <taxon>Galerucinae</taxon>
        <taxon>Alticini</taxon>
        <taxon>Phyllotreta</taxon>
    </lineage>
</organism>
<evidence type="ECO:0000256" key="7">
    <source>
        <dbReference type="SAM" id="Coils"/>
    </source>
</evidence>
<dbReference type="AlphaFoldDB" id="A0A9N9TLM0"/>
<keyword evidence="6" id="KW-0508">mRNA splicing</keyword>
<feature type="domain" description="SURP motif" evidence="9">
    <location>
        <begin position="497"/>
        <end position="537"/>
    </location>
</feature>
<dbReference type="InterPro" id="IPR000061">
    <property type="entry name" value="Surp"/>
</dbReference>
<accession>A0A9N9TLM0</accession>
<evidence type="ECO:0000313" key="10">
    <source>
        <dbReference type="EMBL" id="CAG9858209.1"/>
    </source>
</evidence>
<sequence>MSHWNGTSESGILRKNYPSENHEELLVFGYACKLFRDDEKALYIDQGKHLIPWMADEKLKIDRYDGRGALSDLLKYEASREGYDATRWLGLSEKDRNVEELCDKERYYSLIINEEEEQMYKEEEIKRKTTNAIQYNYDVPQNPELKQDEIPTVPEAEEEYIPPPVLDVPVDIEKPKTVKENARIEKTALFVCKQGPQMEILIKAKQSNNPQFGFLNQDNSLYKFYRHVLVAFKNGRYQGYEAHTKSNTENQMDPSDQDSGTHYLHPSLSSSSSSEPAAFTAITIPQIPYKPSVNCAYSQLVNRIQGNHPDAAPDAEKVPDYSQMTYEQQQYYQYYYVQQYFEYYKQLTLFQQGQGGNPGQFNPPSDFRNLDPSLQHYIQQVAYNQYLKHHQQSNDNSYARIVSNVNKDSNPYAANVPQLPQTQPQQPQPPPQAVEAASKPAADERTVTIVGGEKGDAAVGQPLLSLAAYGSGSEDEDEEEVRSVTVVTVPAGEVRIVIDKLAAHVAKNGEQFEEILKSKNDPRFEFLNESNEFHNYYKQKLSELKGGAAENGTQTDESKSKTSDDGKENKKIKKEKKAIAPVCFSIKKPKDEPPKEIKSALPVEESDDEEEAPATPALNATFASVAAQSPKTATENPKEAVQEPPEEVIIEKIESAEAETNDKTNVDDDPILEMIELTEETEDKKDAKRAEDKIKDKLAAAAREKLASVSRDRALQMERKKRAAAFLKLKTSHSDRQVELVGSGASDKSSPLRRASIEVIEIDSEDSSPKKKKHKRRRDGDRSRSRSRERDRDRRRERRKDKDRKRSFSSEEEENRRKEKRKKYKRDHSRGRHDSKSKRKSKKHRRRSESVSSDSADIVL</sequence>
<dbReference type="PANTHER" id="PTHR13161:SF15">
    <property type="entry name" value="SPLICING FACTOR, SUPPRESSOR OF WHITE-APRICOT HOMOLOG"/>
    <property type="match status" value="1"/>
</dbReference>
<keyword evidence="11" id="KW-1185">Reference proteome</keyword>
<dbReference type="Pfam" id="PF01805">
    <property type="entry name" value="Surp"/>
    <property type="match status" value="2"/>
</dbReference>
<feature type="coiled-coil region" evidence="7">
    <location>
        <begin position="677"/>
        <end position="704"/>
    </location>
</feature>
<dbReference type="SMART" id="SM01141">
    <property type="entry name" value="DRY_EERY"/>
    <property type="match status" value="1"/>
</dbReference>
<evidence type="ECO:0000313" key="11">
    <source>
        <dbReference type="Proteomes" id="UP001153712"/>
    </source>
</evidence>
<evidence type="ECO:0000256" key="6">
    <source>
        <dbReference type="ARBA" id="ARBA00023187"/>
    </source>
</evidence>
<feature type="compositionally biased region" description="Polar residues" evidence="8">
    <location>
        <begin position="245"/>
        <end position="260"/>
    </location>
</feature>
<dbReference type="SUPFAM" id="SSF109905">
    <property type="entry name" value="Surp module (SWAP domain)"/>
    <property type="match status" value="2"/>
</dbReference>
<evidence type="ECO:0000256" key="2">
    <source>
        <dbReference type="ARBA" id="ARBA00022737"/>
    </source>
</evidence>
<reference evidence="10" key="1">
    <citation type="submission" date="2022-01" db="EMBL/GenBank/DDBJ databases">
        <authorList>
            <person name="King R."/>
        </authorList>
    </citation>
    <scope>NUCLEOTIDE SEQUENCE</scope>
</reference>
<feature type="region of interest" description="Disordered" evidence="8">
    <location>
        <begin position="545"/>
        <end position="671"/>
    </location>
</feature>
<feature type="compositionally biased region" description="Basic and acidic residues" evidence="8">
    <location>
        <begin position="588"/>
        <end position="598"/>
    </location>
</feature>
<dbReference type="OrthoDB" id="5836667at2759"/>
<dbReference type="InterPro" id="IPR040397">
    <property type="entry name" value="SWAP"/>
</dbReference>
<evidence type="ECO:0000256" key="5">
    <source>
        <dbReference type="ARBA" id="ARBA00023163"/>
    </source>
</evidence>
<feature type="compositionally biased region" description="Basic and acidic residues" evidence="8">
    <location>
        <begin position="804"/>
        <end position="817"/>
    </location>
</feature>
<feature type="compositionally biased region" description="Basic and acidic residues" evidence="8">
    <location>
        <begin position="649"/>
        <end position="666"/>
    </location>
</feature>
<dbReference type="InterPro" id="IPR019147">
    <property type="entry name" value="SWAP_N_domain"/>
</dbReference>
<gene>
    <name evidence="10" type="ORF">PHYEVI_LOCUS4600</name>
</gene>
<keyword evidence="7" id="KW-0175">Coiled coil</keyword>
<dbReference type="EMBL" id="OU900095">
    <property type="protein sequence ID" value="CAG9858209.1"/>
    <property type="molecule type" value="Genomic_DNA"/>
</dbReference>
<evidence type="ECO:0000256" key="8">
    <source>
        <dbReference type="SAM" id="MobiDB-lite"/>
    </source>
</evidence>
<feature type="compositionally biased region" description="Basic and acidic residues" evidence="8">
    <location>
        <begin position="556"/>
        <end position="569"/>
    </location>
</feature>
<dbReference type="PANTHER" id="PTHR13161">
    <property type="entry name" value="SPLICING FACTOR SUPPRESSOR OF WHITE APRICOT"/>
    <property type="match status" value="1"/>
</dbReference>
<feature type="region of interest" description="Disordered" evidence="8">
    <location>
        <begin position="243"/>
        <end position="274"/>
    </location>
</feature>
<feature type="compositionally biased region" description="Basic and acidic residues" evidence="8">
    <location>
        <begin position="778"/>
        <end position="794"/>
    </location>
</feature>
<name>A0A9N9TLM0_PHYSR</name>
<dbReference type="Gene3D" id="1.10.10.790">
    <property type="entry name" value="Surp module"/>
    <property type="match status" value="2"/>
</dbReference>
<protein>
    <recommendedName>
        <fullName evidence="9">SURP motif domain-containing protein</fullName>
    </recommendedName>
</protein>
<feature type="domain" description="SURP motif" evidence="9">
    <location>
        <begin position="183"/>
        <end position="225"/>
    </location>
</feature>
<dbReference type="GO" id="GO:0000395">
    <property type="term" value="P:mRNA 5'-splice site recognition"/>
    <property type="evidence" value="ECO:0007669"/>
    <property type="project" value="TreeGrafter"/>
</dbReference>
<dbReference type="Pfam" id="PF09750">
    <property type="entry name" value="DRY_EERY"/>
    <property type="match status" value="1"/>
</dbReference>
<feature type="compositionally biased region" description="Basic residues" evidence="8">
    <location>
        <begin position="818"/>
        <end position="847"/>
    </location>
</feature>
<evidence type="ECO:0000256" key="4">
    <source>
        <dbReference type="ARBA" id="ARBA00023015"/>
    </source>
</evidence>
<keyword evidence="2" id="KW-0677">Repeat</keyword>
<feature type="region of interest" description="Disordered" evidence="8">
    <location>
        <begin position="409"/>
        <end position="442"/>
    </location>
</feature>
<keyword evidence="3" id="KW-0694">RNA-binding</keyword>